<dbReference type="InterPro" id="IPR002048">
    <property type="entry name" value="EF_hand_dom"/>
</dbReference>
<organism evidence="4">
    <name type="scientific">Percolomonas cosmopolitus</name>
    <dbReference type="NCBI Taxonomy" id="63605"/>
    <lineage>
        <taxon>Eukaryota</taxon>
        <taxon>Discoba</taxon>
        <taxon>Heterolobosea</taxon>
        <taxon>Tetramitia</taxon>
        <taxon>Eutetramitia</taxon>
        <taxon>Percolomonadidae</taxon>
        <taxon>Percolomonas</taxon>
    </lineage>
</organism>
<dbReference type="GO" id="GO:0005509">
    <property type="term" value="F:calcium ion binding"/>
    <property type="evidence" value="ECO:0007669"/>
    <property type="project" value="InterPro"/>
</dbReference>
<keyword evidence="1" id="KW-0106">Calcium</keyword>
<dbReference type="AlphaFoldDB" id="A0A7S1KQZ5"/>
<evidence type="ECO:0000313" key="4">
    <source>
        <dbReference type="EMBL" id="CAD9082498.1"/>
    </source>
</evidence>
<dbReference type="Gene3D" id="1.10.238.10">
    <property type="entry name" value="EF-hand"/>
    <property type="match status" value="1"/>
</dbReference>
<dbReference type="InterPro" id="IPR018247">
    <property type="entry name" value="EF_Hand_1_Ca_BS"/>
</dbReference>
<feature type="compositionally biased region" description="Low complexity" evidence="2">
    <location>
        <begin position="12"/>
        <end position="27"/>
    </location>
</feature>
<evidence type="ECO:0000256" key="2">
    <source>
        <dbReference type="SAM" id="MobiDB-lite"/>
    </source>
</evidence>
<dbReference type="PROSITE" id="PS50222">
    <property type="entry name" value="EF_HAND_2"/>
    <property type="match status" value="1"/>
</dbReference>
<feature type="domain" description="EF-hand" evidence="3">
    <location>
        <begin position="129"/>
        <end position="164"/>
    </location>
</feature>
<accession>A0A7S1KQZ5</accession>
<reference evidence="4" key="1">
    <citation type="submission" date="2021-01" db="EMBL/GenBank/DDBJ databases">
        <authorList>
            <person name="Corre E."/>
            <person name="Pelletier E."/>
            <person name="Niang G."/>
            <person name="Scheremetjew M."/>
            <person name="Finn R."/>
            <person name="Kale V."/>
            <person name="Holt S."/>
            <person name="Cochrane G."/>
            <person name="Meng A."/>
            <person name="Brown T."/>
            <person name="Cohen L."/>
        </authorList>
    </citation>
    <scope>NUCLEOTIDE SEQUENCE</scope>
    <source>
        <strain evidence="4">WS</strain>
    </source>
</reference>
<gene>
    <name evidence="4" type="ORF">PCOS0759_LOCUS5738</name>
</gene>
<protein>
    <recommendedName>
        <fullName evidence="3">EF-hand domain-containing protein</fullName>
    </recommendedName>
</protein>
<feature type="compositionally biased region" description="Polar residues" evidence="2">
    <location>
        <begin position="28"/>
        <end position="43"/>
    </location>
</feature>
<evidence type="ECO:0000256" key="1">
    <source>
        <dbReference type="ARBA" id="ARBA00022837"/>
    </source>
</evidence>
<dbReference type="EMBL" id="HBGD01006864">
    <property type="protein sequence ID" value="CAD9082498.1"/>
    <property type="molecule type" value="Transcribed_RNA"/>
</dbReference>
<dbReference type="PROSITE" id="PS00018">
    <property type="entry name" value="EF_HAND_1"/>
    <property type="match status" value="1"/>
</dbReference>
<feature type="region of interest" description="Disordered" evidence="2">
    <location>
        <begin position="1"/>
        <end position="69"/>
    </location>
</feature>
<evidence type="ECO:0000259" key="3">
    <source>
        <dbReference type="PROSITE" id="PS50222"/>
    </source>
</evidence>
<sequence>MSTKKPPAAFLSPESSSTPPQQQQQLQRNRTATTPPSHQSSIQKIRRKHHSSPSKPLSPSQKRQKYQSYYDHKRDKALKKRSETLEQMFRLETQKTMEIFGIDENGSSQFAAFHQIVRNIFNPLELPEEYRGDVDGLILALDEDKSGTLEVDEVNAFFKEIFKGKIQSKGFKRVRELKRMQQMFEIAQDTTLVRSYLLISNADHQLDTFLRSFVSTAELYNNPILELSDQAPREIDPKKIDSIVYDLIEDAIDKVLREGRLYFDDVCIWYLERLGGWTLMSEDSI</sequence>
<dbReference type="SUPFAM" id="SSF47473">
    <property type="entry name" value="EF-hand"/>
    <property type="match status" value="1"/>
</dbReference>
<name>A0A7S1KQZ5_9EUKA</name>
<dbReference type="InterPro" id="IPR011992">
    <property type="entry name" value="EF-hand-dom_pair"/>
</dbReference>
<proteinExistence type="predicted"/>